<feature type="chain" id="PRO_5043530598" description="SnoaL-like domain-containing protein" evidence="1">
    <location>
        <begin position="19"/>
        <end position="132"/>
    </location>
</feature>
<evidence type="ECO:0008006" key="4">
    <source>
        <dbReference type="Google" id="ProtNLM"/>
    </source>
</evidence>
<feature type="signal peptide" evidence="1">
    <location>
        <begin position="1"/>
        <end position="18"/>
    </location>
</feature>
<dbReference type="EMBL" id="JAQQWP010000004">
    <property type="protein sequence ID" value="KAK8121118.1"/>
    <property type="molecule type" value="Genomic_DNA"/>
</dbReference>
<proteinExistence type="predicted"/>
<name>A0AAW0R1Q8_9PEZI</name>
<accession>A0AAW0R1Q8</accession>
<keyword evidence="1" id="KW-0732">Signal</keyword>
<evidence type="ECO:0000313" key="3">
    <source>
        <dbReference type="Proteomes" id="UP001392437"/>
    </source>
</evidence>
<gene>
    <name evidence="2" type="ORF">PG999_005238</name>
</gene>
<protein>
    <recommendedName>
        <fullName evidence="4">SnoaL-like domain-containing protein</fullName>
    </recommendedName>
</protein>
<organism evidence="2 3">
    <name type="scientific">Apiospora kogelbergensis</name>
    <dbReference type="NCBI Taxonomy" id="1337665"/>
    <lineage>
        <taxon>Eukaryota</taxon>
        <taxon>Fungi</taxon>
        <taxon>Dikarya</taxon>
        <taxon>Ascomycota</taxon>
        <taxon>Pezizomycotina</taxon>
        <taxon>Sordariomycetes</taxon>
        <taxon>Xylariomycetidae</taxon>
        <taxon>Amphisphaeriales</taxon>
        <taxon>Apiosporaceae</taxon>
        <taxon>Apiospora</taxon>
    </lineage>
</organism>
<reference evidence="2 3" key="1">
    <citation type="submission" date="2023-01" db="EMBL/GenBank/DDBJ databases">
        <title>Analysis of 21 Apiospora genomes using comparative genomics revels a genus with tremendous synthesis potential of carbohydrate active enzymes and secondary metabolites.</title>
        <authorList>
            <person name="Sorensen T."/>
        </authorList>
    </citation>
    <scope>NUCLEOTIDE SEQUENCE [LARGE SCALE GENOMIC DNA]</scope>
    <source>
        <strain evidence="2 3">CBS 117206</strain>
    </source>
</reference>
<sequence length="132" mass="13893">MKTSHFIASLSLVGAVAAVEMTRYAAAAGVEPGFASYLKELYASAEDPSATNTFTDFFTPTGQLLVLGNVATGAEAIVKLKQQLLPATGTKHWNHLPNATTVDSETADHKTYQVLGVIETRFDGASGNCSQA</sequence>
<dbReference type="AlphaFoldDB" id="A0AAW0R1Q8"/>
<comment type="caution">
    <text evidence="2">The sequence shown here is derived from an EMBL/GenBank/DDBJ whole genome shotgun (WGS) entry which is preliminary data.</text>
</comment>
<evidence type="ECO:0000313" key="2">
    <source>
        <dbReference type="EMBL" id="KAK8121118.1"/>
    </source>
</evidence>
<dbReference type="Proteomes" id="UP001392437">
    <property type="component" value="Unassembled WGS sequence"/>
</dbReference>
<evidence type="ECO:0000256" key="1">
    <source>
        <dbReference type="SAM" id="SignalP"/>
    </source>
</evidence>
<keyword evidence="3" id="KW-1185">Reference proteome</keyword>